<dbReference type="Proteomes" id="UP000242700">
    <property type="component" value="Unassembled WGS sequence"/>
</dbReference>
<dbReference type="SUPFAM" id="SSF101898">
    <property type="entry name" value="NHL repeat"/>
    <property type="match status" value="1"/>
</dbReference>
<dbReference type="EMBL" id="FNFI01000003">
    <property type="protein sequence ID" value="SDJ83842.1"/>
    <property type="molecule type" value="Genomic_DNA"/>
</dbReference>
<sequence length="278" mass="31820">MDYQVFGLGDRKYRVDSQWAEDKATHYLKNITAVSNDDEGYIYVLQRSDPFMLIFNAEGKMINQWRNKEITDAHYVEISPAGEVFVVERDHHRIAVFNKDGELLRMMGDKNNPGNTGEPFNHPSDIAFSKDNNMYVSDGYGNTHVHHLNPSGELVKTWGKIGSEQGSFITPHAILVDQKDRVLVTDRENNRVQIFDQNGKYLKELSNVYHPMDIYQDKDGFIYVTDQVPALYVFNSEDEFIGRCRTFGTFGHGLTVDKHGDIYIAEMLPDGLTKLSLI</sequence>
<evidence type="ECO:0000256" key="4">
    <source>
        <dbReference type="PROSITE-ProRule" id="PRU00504"/>
    </source>
</evidence>
<dbReference type="RefSeq" id="WP_092595593.1">
    <property type="nucleotide sequence ID" value="NZ_FNFI01000003.1"/>
</dbReference>
<dbReference type="AlphaFoldDB" id="A0A1G8WZR3"/>
<evidence type="ECO:0000313" key="5">
    <source>
        <dbReference type="EMBL" id="SDJ83842.1"/>
    </source>
</evidence>
<dbReference type="OrthoDB" id="9799230at2"/>
<accession>A0A1G8WZR3</accession>
<dbReference type="PROSITE" id="PS51125">
    <property type="entry name" value="NHL"/>
    <property type="match status" value="2"/>
</dbReference>
<organism evidence="5 6">
    <name type="scientific">Jeotgalicoccus aerolatus</name>
    <dbReference type="NCBI Taxonomy" id="709510"/>
    <lineage>
        <taxon>Bacteria</taxon>
        <taxon>Bacillati</taxon>
        <taxon>Bacillota</taxon>
        <taxon>Bacilli</taxon>
        <taxon>Bacillales</taxon>
        <taxon>Staphylococcaceae</taxon>
        <taxon>Jeotgalicoccus</taxon>
    </lineage>
</organism>
<dbReference type="InterPro" id="IPR001258">
    <property type="entry name" value="NHL_repeat"/>
</dbReference>
<gene>
    <name evidence="5" type="ORF">SAMN05216187_10322</name>
</gene>
<keyword evidence="5" id="KW-0560">Oxidoreductase</keyword>
<protein>
    <submittedName>
        <fullName evidence="5">Peptidylglycine monooxygenase</fullName>
    </submittedName>
</protein>
<evidence type="ECO:0000313" key="6">
    <source>
        <dbReference type="Proteomes" id="UP000242700"/>
    </source>
</evidence>
<feature type="repeat" description="NHL" evidence="4">
    <location>
        <begin position="159"/>
        <end position="198"/>
    </location>
</feature>
<keyword evidence="3" id="KW-0325">Glycoprotein</keyword>
<keyword evidence="2" id="KW-0677">Repeat</keyword>
<keyword evidence="5" id="KW-0503">Monooxygenase</keyword>
<reference evidence="6" key="1">
    <citation type="submission" date="2016-10" db="EMBL/GenBank/DDBJ databases">
        <authorList>
            <person name="Varghese N."/>
            <person name="Submissions S."/>
        </authorList>
    </citation>
    <scope>NUCLEOTIDE SEQUENCE [LARGE SCALE GENOMIC DNA]</scope>
    <source>
        <strain evidence="6">CGMCC 1.8911</strain>
    </source>
</reference>
<dbReference type="Gene3D" id="2.120.10.30">
    <property type="entry name" value="TolB, C-terminal domain"/>
    <property type="match status" value="1"/>
</dbReference>
<dbReference type="Pfam" id="PF01436">
    <property type="entry name" value="NHL"/>
    <property type="match status" value="1"/>
</dbReference>
<evidence type="ECO:0000256" key="2">
    <source>
        <dbReference type="ARBA" id="ARBA00022737"/>
    </source>
</evidence>
<name>A0A1G8WZR3_9STAP</name>
<evidence type="ECO:0000256" key="3">
    <source>
        <dbReference type="ARBA" id="ARBA00023180"/>
    </source>
</evidence>
<evidence type="ECO:0000256" key="1">
    <source>
        <dbReference type="ARBA" id="ARBA00022729"/>
    </source>
</evidence>
<dbReference type="InterPro" id="IPR011042">
    <property type="entry name" value="6-blade_b-propeller_TolB-like"/>
</dbReference>
<feature type="repeat" description="NHL" evidence="4">
    <location>
        <begin position="114"/>
        <end position="151"/>
    </location>
</feature>
<dbReference type="GO" id="GO:0004497">
    <property type="term" value="F:monooxygenase activity"/>
    <property type="evidence" value="ECO:0007669"/>
    <property type="project" value="UniProtKB-KW"/>
</dbReference>
<dbReference type="PANTHER" id="PTHR10680">
    <property type="entry name" value="PEPTIDYL-GLYCINE ALPHA-AMIDATING MONOOXYGENASE"/>
    <property type="match status" value="1"/>
</dbReference>
<proteinExistence type="predicted"/>
<keyword evidence="1" id="KW-0732">Signal</keyword>